<evidence type="ECO:0000313" key="1">
    <source>
        <dbReference type="EMBL" id="KAF2471800.1"/>
    </source>
</evidence>
<proteinExistence type="predicted"/>
<reference evidence="1" key="1">
    <citation type="journal article" date="2020" name="Stud. Mycol.">
        <title>101 Dothideomycetes genomes: a test case for predicting lifestyles and emergence of pathogens.</title>
        <authorList>
            <person name="Haridas S."/>
            <person name="Albert R."/>
            <person name="Binder M."/>
            <person name="Bloem J."/>
            <person name="Labutti K."/>
            <person name="Salamov A."/>
            <person name="Andreopoulos B."/>
            <person name="Baker S."/>
            <person name="Barry K."/>
            <person name="Bills G."/>
            <person name="Bluhm B."/>
            <person name="Cannon C."/>
            <person name="Castanera R."/>
            <person name="Culley D."/>
            <person name="Daum C."/>
            <person name="Ezra D."/>
            <person name="Gonzalez J."/>
            <person name="Henrissat B."/>
            <person name="Kuo A."/>
            <person name="Liang C."/>
            <person name="Lipzen A."/>
            <person name="Lutzoni F."/>
            <person name="Magnuson J."/>
            <person name="Mondo S."/>
            <person name="Nolan M."/>
            <person name="Ohm R."/>
            <person name="Pangilinan J."/>
            <person name="Park H.-J."/>
            <person name="Ramirez L."/>
            <person name="Alfaro M."/>
            <person name="Sun H."/>
            <person name="Tritt A."/>
            <person name="Yoshinaga Y."/>
            <person name="Zwiers L.-H."/>
            <person name="Turgeon B."/>
            <person name="Goodwin S."/>
            <person name="Spatafora J."/>
            <person name="Crous P."/>
            <person name="Grigoriev I."/>
        </authorList>
    </citation>
    <scope>NUCLEOTIDE SEQUENCE</scope>
    <source>
        <strain evidence="1">ATCC 200398</strain>
    </source>
</reference>
<accession>A0ACB6R0F3</accession>
<keyword evidence="2" id="KW-1185">Reference proteome</keyword>
<name>A0ACB6R0F3_9PLEO</name>
<dbReference type="Proteomes" id="UP000799755">
    <property type="component" value="Unassembled WGS sequence"/>
</dbReference>
<protein>
    <submittedName>
        <fullName evidence="1">Uncharacterized protein</fullName>
    </submittedName>
</protein>
<organism evidence="1 2">
    <name type="scientific">Lindgomyces ingoldianus</name>
    <dbReference type="NCBI Taxonomy" id="673940"/>
    <lineage>
        <taxon>Eukaryota</taxon>
        <taxon>Fungi</taxon>
        <taxon>Dikarya</taxon>
        <taxon>Ascomycota</taxon>
        <taxon>Pezizomycotina</taxon>
        <taxon>Dothideomycetes</taxon>
        <taxon>Pleosporomycetidae</taxon>
        <taxon>Pleosporales</taxon>
        <taxon>Lindgomycetaceae</taxon>
        <taxon>Lindgomyces</taxon>
    </lineage>
</organism>
<comment type="caution">
    <text evidence="1">The sequence shown here is derived from an EMBL/GenBank/DDBJ whole genome shotgun (WGS) entry which is preliminary data.</text>
</comment>
<gene>
    <name evidence="1" type="ORF">BDR25DRAFT_303198</name>
</gene>
<evidence type="ECO:0000313" key="2">
    <source>
        <dbReference type="Proteomes" id="UP000799755"/>
    </source>
</evidence>
<dbReference type="EMBL" id="MU003504">
    <property type="protein sequence ID" value="KAF2471800.1"/>
    <property type="molecule type" value="Genomic_DNA"/>
</dbReference>
<sequence>MAPGDVNAALLPLHSSRTESPEPLSPTLPPEQGSLNPPSRRRRRHSRGQYAYSTIEESRSRTPSPSPPTATQPSEPTILSTENPPSNQPSGSAQDDGHSAVNLDPTPEGPAEALLPKKPKPADVIIYRYENDACVGDGMHLKTVDDVRAFLESLSSAHLSSTDFLLLIEDISNDVIQTLADNLDFNPSTVTEHVKGRVNDDGSEKRKSGLHVDKIQSTLFDHITRRDNQESLTWWKLFSHSRTGYTREKEALDVCGADTRKMTVPHFEVHISDTFRDTAPAEMDIRVRSVATTVKTQWQKQKEMASRKKSKEAPLSKEHNLGLTAERSHPEQRSRKVHKLDAKTYRPHQVITEVKKDTWGAAAEERITFTKLEREGSRFYILLFDKPRGIRQYTQKVSVNDMEDQSGSILSKFLARDVRSEVTIKSEKAGDVFSTFLSDKTITKRSRPGKSRARSQTRRLSAITSTGEVEKTTEVHPLPTSTRERFLTQAQREGLFGRQKSRLEGRDNIVRKAKLAFSAMIAQDWNLVLSQMSLTLDEIDTKMSDNIMLQENALAWRRLLCSWRVSLVEYATRIEESKQVLRAQMSVRMQPSSSTLVGTASTIEISRRPTPSNIEDVANRSLEDVQSILYLYQVLTDGVRKIEQRVDRSFQAIMSSMSIIESERAITQGVAIARLTELAFIFIPLSFAAAFFSMQVKDFAGNNQPRLRHFFALGIALIFSLYCLRAFIRSTMLATFVRNMERKIRETSRVPGTEDIPARVVVSFAWQQLGVLSRTLLLVVPFFIIALVLIATLSHHKVFKALGSVLLVIGTITMIAYIFGGRYLASFRTSIILVWILSLLGAGLGGETSPNPAVMGTICTIVTTVCVIALAVIPQDFTYDPDLLAMRILAPLWVLELPIAILCHYYQSSKWAPYQLSLGIMPFVLLFGILSSWLYNRSFRWIPQTLGVGAVTLGIPLSLVWSYWPLRNPGAPLYGQLLVTCFSVAVFIWILALCFEDDVDDTTFLAAYLAVLVGLPLIMAWSYKSSHGTQLPLYGQLLVTLAAVGLLSWTPYLYMHLDLKKKKAWLTTYATALVGAPMVMVWCYAPSHGDRIPLYAKLIVTVASIVVCSAAYQFTIYRRLTEQSIFLGLLLGLVGIPTIVVWAVLPQTGTPFPLYGKICVTLGSIIVLCFVVRLINPFAKDQDWRVLSWLVSGMTLAAWIPTIVWTIDTKALEPIRRSRAIMIHVTWTSILFWLIVWPFVWHYGFSLTRVRRSRRSVRSP</sequence>